<proteinExistence type="predicted"/>
<dbReference type="InterPro" id="IPR009097">
    <property type="entry name" value="Cyclic_Pdiesterase"/>
</dbReference>
<dbReference type="Pfam" id="PF13563">
    <property type="entry name" value="2_5_RNA_ligase2"/>
    <property type="match status" value="1"/>
</dbReference>
<dbReference type="AlphaFoldDB" id="A0A931E2K6"/>
<name>A0A931E2K6_9BACT</name>
<dbReference type="SUPFAM" id="SSF55144">
    <property type="entry name" value="LigT-like"/>
    <property type="match status" value="1"/>
</dbReference>
<dbReference type="RefSeq" id="WP_196989943.1">
    <property type="nucleotide sequence ID" value="NZ_JADWYR010000001.1"/>
</dbReference>
<accession>A0A931E2K6</accession>
<evidence type="ECO:0000313" key="2">
    <source>
        <dbReference type="Proteomes" id="UP000628448"/>
    </source>
</evidence>
<sequence length="165" mass="19101">MKRQQLTLFLQPRQAAIIEKIRQHYNPLQHALIKAHITLCRENEIAQPDKLWHNMLYGNYAAFELQFGPPERFDAGRGLWLAALPGQQSFIALREGILKKIVQIPHIPTAHITLIHPRNGFCTDEIFKEVAQYNLPGSFYFDEVSLIEQENGGPWKVLRQAYLRS</sequence>
<evidence type="ECO:0000313" key="1">
    <source>
        <dbReference type="EMBL" id="MBG9375918.1"/>
    </source>
</evidence>
<gene>
    <name evidence="1" type="ORF">I5907_06710</name>
</gene>
<keyword evidence="2" id="KW-1185">Reference proteome</keyword>
<dbReference type="GO" id="GO:0016874">
    <property type="term" value="F:ligase activity"/>
    <property type="evidence" value="ECO:0007669"/>
    <property type="project" value="UniProtKB-KW"/>
</dbReference>
<reference evidence="1" key="1">
    <citation type="submission" date="2020-11" db="EMBL/GenBank/DDBJ databases">
        <title>Bacterial whole genome sequence for Panacibacter sp. DH6.</title>
        <authorList>
            <person name="Le V."/>
            <person name="Ko S."/>
            <person name="Ahn C.-Y."/>
            <person name="Oh H.-M."/>
        </authorList>
    </citation>
    <scope>NUCLEOTIDE SEQUENCE</scope>
    <source>
        <strain evidence="1">DH6</strain>
    </source>
</reference>
<protein>
    <submittedName>
        <fullName evidence="1">2'-5' RNA ligase family protein</fullName>
    </submittedName>
</protein>
<dbReference type="Gene3D" id="3.90.1140.10">
    <property type="entry name" value="Cyclic phosphodiesterase"/>
    <property type="match status" value="1"/>
</dbReference>
<keyword evidence="1" id="KW-0436">Ligase</keyword>
<comment type="caution">
    <text evidence="1">The sequence shown here is derived from an EMBL/GenBank/DDBJ whole genome shotgun (WGS) entry which is preliminary data.</text>
</comment>
<dbReference type="Proteomes" id="UP000628448">
    <property type="component" value="Unassembled WGS sequence"/>
</dbReference>
<dbReference type="EMBL" id="JADWYR010000001">
    <property type="protein sequence ID" value="MBG9375918.1"/>
    <property type="molecule type" value="Genomic_DNA"/>
</dbReference>
<organism evidence="1 2">
    <name type="scientific">Panacibacter microcysteis</name>
    <dbReference type="NCBI Taxonomy" id="2793269"/>
    <lineage>
        <taxon>Bacteria</taxon>
        <taxon>Pseudomonadati</taxon>
        <taxon>Bacteroidota</taxon>
        <taxon>Chitinophagia</taxon>
        <taxon>Chitinophagales</taxon>
        <taxon>Chitinophagaceae</taxon>
        <taxon>Panacibacter</taxon>
    </lineage>
</organism>